<evidence type="ECO:0000256" key="1">
    <source>
        <dbReference type="SAM" id="Phobius"/>
    </source>
</evidence>
<evidence type="ECO:0000313" key="3">
    <source>
        <dbReference type="Proteomes" id="UP000282674"/>
    </source>
</evidence>
<accession>A0A3M2LVW6</accession>
<dbReference type="EMBL" id="RFFG01000058">
    <property type="protein sequence ID" value="RMI40155.1"/>
    <property type="molecule type" value="Genomic_DNA"/>
</dbReference>
<dbReference type="AlphaFoldDB" id="A0A3M2LVW6"/>
<keyword evidence="1" id="KW-0472">Membrane</keyword>
<comment type="caution">
    <text evidence="2">The sequence shown here is derived from an EMBL/GenBank/DDBJ whole genome shotgun (WGS) entry which is preliminary data.</text>
</comment>
<keyword evidence="1" id="KW-1133">Transmembrane helix</keyword>
<dbReference type="Proteomes" id="UP000282674">
    <property type="component" value="Unassembled WGS sequence"/>
</dbReference>
<keyword evidence="3" id="KW-1185">Reference proteome</keyword>
<reference evidence="2 3" key="1">
    <citation type="submission" date="2018-10" db="EMBL/GenBank/DDBJ databases">
        <title>Isolation from soil.</title>
        <authorList>
            <person name="Hu J."/>
        </authorList>
    </citation>
    <scope>NUCLEOTIDE SEQUENCE [LARGE SCALE GENOMIC DNA]</scope>
    <source>
        <strain evidence="2 3">NEAU-Ht49</strain>
    </source>
</reference>
<dbReference type="OrthoDB" id="3436005at2"/>
<name>A0A3M2LVW6_9ACTN</name>
<organism evidence="2 3">
    <name type="scientific">Actinomadura harenae</name>
    <dbReference type="NCBI Taxonomy" id="2483351"/>
    <lineage>
        <taxon>Bacteria</taxon>
        <taxon>Bacillati</taxon>
        <taxon>Actinomycetota</taxon>
        <taxon>Actinomycetes</taxon>
        <taxon>Streptosporangiales</taxon>
        <taxon>Thermomonosporaceae</taxon>
        <taxon>Actinomadura</taxon>
    </lineage>
</organism>
<evidence type="ECO:0000313" key="2">
    <source>
        <dbReference type="EMBL" id="RMI40155.1"/>
    </source>
</evidence>
<protein>
    <submittedName>
        <fullName evidence="2">Uncharacterized protein</fullName>
    </submittedName>
</protein>
<keyword evidence="1" id="KW-0812">Transmembrane</keyword>
<feature type="transmembrane region" description="Helical" evidence="1">
    <location>
        <begin position="36"/>
        <end position="60"/>
    </location>
</feature>
<sequence length="193" mass="20739">MGMTWRTAWRGLAFGILMLASAGFVAGGLMRGGFGVGSLAFIVLGAVGLAAFGGGFVAAVGGPLARRPVLELTNEGARRPARWPLPRSRDRVLPWTDVTALAALRRGVTGTKRGEQDYLVFLGTDALVELARTAERPALIAFTLADVPATTPGMPEATRWCFGVEPGWDTTLPVLVKEIRRRRTVPVVDRRTR</sequence>
<feature type="transmembrane region" description="Helical" evidence="1">
    <location>
        <begin position="12"/>
        <end position="30"/>
    </location>
</feature>
<gene>
    <name evidence="2" type="ORF">EBO15_27710</name>
</gene>
<proteinExistence type="predicted"/>